<evidence type="ECO:0000313" key="2">
    <source>
        <dbReference type="Proteomes" id="UP000501705"/>
    </source>
</evidence>
<dbReference type="EMBL" id="CP046171">
    <property type="protein sequence ID" value="QIS03040.1"/>
    <property type="molecule type" value="Genomic_DNA"/>
</dbReference>
<protein>
    <submittedName>
        <fullName evidence="1">Uncharacterized protein</fullName>
    </submittedName>
</protein>
<proteinExistence type="predicted"/>
<name>A0A6G9XQB8_NOCBR</name>
<dbReference type="AlphaFoldDB" id="A0A6G9XQB8"/>
<organism evidence="1 2">
    <name type="scientific">Nocardia brasiliensis</name>
    <dbReference type="NCBI Taxonomy" id="37326"/>
    <lineage>
        <taxon>Bacteria</taxon>
        <taxon>Bacillati</taxon>
        <taxon>Actinomycetota</taxon>
        <taxon>Actinomycetes</taxon>
        <taxon>Mycobacteriales</taxon>
        <taxon>Nocardiaceae</taxon>
        <taxon>Nocardia</taxon>
    </lineage>
</organism>
<evidence type="ECO:0000313" key="1">
    <source>
        <dbReference type="EMBL" id="QIS03040.1"/>
    </source>
</evidence>
<accession>A0A6G9XQB8</accession>
<dbReference type="RefSeq" id="WP_167462110.1">
    <property type="nucleotide sequence ID" value="NZ_CP046171.1"/>
</dbReference>
<gene>
    <name evidence="1" type="ORF">F5X71_12595</name>
</gene>
<reference evidence="1 2" key="1">
    <citation type="journal article" date="2019" name="ACS Chem. Biol.">
        <title>Identification and Mobilization of a Cryptic Antibiotic Biosynthesis Gene Locus from a Human-Pathogenic Nocardia Isolate.</title>
        <authorList>
            <person name="Herisse M."/>
            <person name="Ishida K."/>
            <person name="Porter J.L."/>
            <person name="Howden B."/>
            <person name="Hertweck C."/>
            <person name="Stinear T.P."/>
            <person name="Pidot S.J."/>
        </authorList>
    </citation>
    <scope>NUCLEOTIDE SEQUENCE [LARGE SCALE GENOMIC DNA]</scope>
    <source>
        <strain evidence="1 2">AUSMDU00024985</strain>
    </source>
</reference>
<sequence length="155" mass="16836">MALFTLSFPVPADNARKIWDDTTDPRTLVSAVFSMVAPIDSEIFNSGLGGLTGVTEPLAQALAATGFTGYRLVPATTEPTQYPNDYGPDPSTLVFPRLFALQITGQPGIDDFAKTYRPVLSERLTDFLCTRDSALTKSRGEVEVSGRMVRRSVSE</sequence>
<dbReference type="Proteomes" id="UP000501705">
    <property type="component" value="Chromosome"/>
</dbReference>